<proteinExistence type="predicted"/>
<dbReference type="EMBL" id="JBEGCI010000004">
    <property type="protein sequence ID" value="MEQ6888131.1"/>
    <property type="molecule type" value="Genomic_DNA"/>
</dbReference>
<gene>
    <name evidence="13" type="ORF">ABE957_05500</name>
</gene>
<reference evidence="13 14" key="1">
    <citation type="submission" date="2024-05" db="EMBL/GenBank/DDBJ databases">
        <title>Halomonas sp. CS7 16S ribosomal RNA gene Genome sequencing and assembly.</title>
        <authorList>
            <person name="Yook S."/>
        </authorList>
    </citation>
    <scope>NUCLEOTIDE SEQUENCE [LARGE SCALE GENOMIC DNA]</scope>
    <source>
        <strain evidence="13 14">CS7</strain>
    </source>
</reference>
<evidence type="ECO:0000256" key="5">
    <source>
        <dbReference type="ARBA" id="ARBA00022908"/>
    </source>
</evidence>
<evidence type="ECO:0000313" key="13">
    <source>
        <dbReference type="EMBL" id="MEQ6888131.1"/>
    </source>
</evidence>
<keyword evidence="7" id="KW-0233">DNA recombination</keyword>
<feature type="domain" description="Core-binding (CB)" evidence="12">
    <location>
        <begin position="49"/>
        <end position="153"/>
    </location>
</feature>
<keyword evidence="6 9" id="KW-0238">DNA-binding</keyword>
<keyword evidence="2" id="KW-0963">Cytoplasm</keyword>
<evidence type="ECO:0000259" key="11">
    <source>
        <dbReference type="PROSITE" id="PS51898"/>
    </source>
</evidence>
<dbReference type="PANTHER" id="PTHR30349">
    <property type="entry name" value="PHAGE INTEGRASE-RELATED"/>
    <property type="match status" value="1"/>
</dbReference>
<dbReference type="CDD" id="cd00397">
    <property type="entry name" value="DNA_BRE_C"/>
    <property type="match status" value="1"/>
</dbReference>
<dbReference type="PANTHER" id="PTHR30349:SF77">
    <property type="entry name" value="TYROSINE RECOMBINASE XERC"/>
    <property type="match status" value="1"/>
</dbReference>
<dbReference type="InterPro" id="IPR011010">
    <property type="entry name" value="DNA_brk_join_enz"/>
</dbReference>
<dbReference type="Gene3D" id="1.10.443.10">
    <property type="entry name" value="Intergrase catalytic core"/>
    <property type="match status" value="1"/>
</dbReference>
<evidence type="ECO:0000256" key="3">
    <source>
        <dbReference type="ARBA" id="ARBA00022618"/>
    </source>
</evidence>
<dbReference type="InterPro" id="IPR002104">
    <property type="entry name" value="Integrase_catalytic"/>
</dbReference>
<dbReference type="Proteomes" id="UP001472978">
    <property type="component" value="Unassembled WGS sequence"/>
</dbReference>
<evidence type="ECO:0000256" key="7">
    <source>
        <dbReference type="ARBA" id="ARBA00023172"/>
    </source>
</evidence>
<dbReference type="PROSITE" id="PS51898">
    <property type="entry name" value="TYR_RECOMBINASE"/>
    <property type="match status" value="1"/>
</dbReference>
<evidence type="ECO:0000259" key="12">
    <source>
        <dbReference type="PROSITE" id="PS51900"/>
    </source>
</evidence>
<evidence type="ECO:0000256" key="6">
    <source>
        <dbReference type="ARBA" id="ARBA00023125"/>
    </source>
</evidence>
<keyword evidence="8" id="KW-0131">Cell cycle</keyword>
<dbReference type="InterPro" id="IPR050090">
    <property type="entry name" value="Tyrosine_recombinase_XerCD"/>
</dbReference>
<evidence type="ECO:0000256" key="9">
    <source>
        <dbReference type="PROSITE-ProRule" id="PRU01248"/>
    </source>
</evidence>
<keyword evidence="4" id="KW-0159">Chromosome partition</keyword>
<sequence>MKDDLNQLVDQGEGQPDRSLVQGLEIAPGRAPAADLTPSPATRVHIEAESDAEAVARWLAEYRASQQTQRAYRREAERLLLWLGEQGRGLGELRRHDLDAFEAFLADPRPAERWIGPVRTREDPRWRPFRGPLSPASRRQSLVILQGMYAWLVEAGWVGHNPFRLMRDKRRRLDNRQGGIERYLERPLWDWFWAWLNRPLTPDATPRQIFEQARRRLVFGFAYLLAPRIGEMSAARMNDFVRREGRWWWRVVGKGDKAAQIPVPPDMLALLEAWREALGLSPHPVSDDDGPLLRALDGRRGLGDNRLYRLIRDAFGKAADVLEAEQGDEARDAAARLRQATPHWLRHTALTHQAQAGVELRYLAGTARHSRLDTTARYLHAEDEEWHRQQARHGLGVDAAGDGHDAGEGSRWGV</sequence>
<keyword evidence="5" id="KW-0229">DNA integration</keyword>
<comment type="subcellular location">
    <subcellularLocation>
        <location evidence="1">Cytoplasm</location>
    </subcellularLocation>
</comment>
<dbReference type="InterPro" id="IPR013762">
    <property type="entry name" value="Integrase-like_cat_sf"/>
</dbReference>
<evidence type="ECO:0000256" key="2">
    <source>
        <dbReference type="ARBA" id="ARBA00022490"/>
    </source>
</evidence>
<feature type="region of interest" description="Disordered" evidence="10">
    <location>
        <begin position="1"/>
        <end position="20"/>
    </location>
</feature>
<feature type="domain" description="Tyr recombinase" evidence="11">
    <location>
        <begin position="195"/>
        <end position="392"/>
    </location>
</feature>
<dbReference type="Pfam" id="PF00589">
    <property type="entry name" value="Phage_integrase"/>
    <property type="match status" value="1"/>
</dbReference>
<dbReference type="InterPro" id="IPR010998">
    <property type="entry name" value="Integrase_recombinase_N"/>
</dbReference>
<evidence type="ECO:0000256" key="1">
    <source>
        <dbReference type="ARBA" id="ARBA00004496"/>
    </source>
</evidence>
<evidence type="ECO:0000256" key="8">
    <source>
        <dbReference type="ARBA" id="ARBA00023306"/>
    </source>
</evidence>
<comment type="caution">
    <text evidence="13">The sequence shown here is derived from an EMBL/GenBank/DDBJ whole genome shotgun (WGS) entry which is preliminary data.</text>
</comment>
<evidence type="ECO:0000256" key="4">
    <source>
        <dbReference type="ARBA" id="ARBA00022829"/>
    </source>
</evidence>
<organism evidence="13 14">
    <name type="scientific">Halomonas pelophila</name>
    <dbReference type="NCBI Taxonomy" id="3151122"/>
    <lineage>
        <taxon>Bacteria</taxon>
        <taxon>Pseudomonadati</taxon>
        <taxon>Pseudomonadota</taxon>
        <taxon>Gammaproteobacteria</taxon>
        <taxon>Oceanospirillales</taxon>
        <taxon>Halomonadaceae</taxon>
        <taxon>Halomonas</taxon>
    </lineage>
</organism>
<dbReference type="Gene3D" id="1.10.150.130">
    <property type="match status" value="1"/>
</dbReference>
<evidence type="ECO:0000313" key="14">
    <source>
        <dbReference type="Proteomes" id="UP001472978"/>
    </source>
</evidence>
<name>A0ABV1N406_9GAMM</name>
<dbReference type="InterPro" id="IPR044068">
    <property type="entry name" value="CB"/>
</dbReference>
<evidence type="ECO:0000256" key="10">
    <source>
        <dbReference type="SAM" id="MobiDB-lite"/>
    </source>
</evidence>
<keyword evidence="3" id="KW-0132">Cell division</keyword>
<keyword evidence="14" id="KW-1185">Reference proteome</keyword>
<accession>A0ABV1N406</accession>
<protein>
    <submittedName>
        <fullName evidence="13">Site-specific integrase</fullName>
    </submittedName>
</protein>
<dbReference type="PROSITE" id="PS51900">
    <property type="entry name" value="CB"/>
    <property type="match status" value="1"/>
</dbReference>
<dbReference type="RefSeq" id="WP_349757677.1">
    <property type="nucleotide sequence ID" value="NZ_JBEGCI010000004.1"/>
</dbReference>
<dbReference type="SUPFAM" id="SSF56349">
    <property type="entry name" value="DNA breaking-rejoining enzymes"/>
    <property type="match status" value="1"/>
</dbReference>